<protein>
    <submittedName>
        <fullName evidence="1">Uncharacterized protein</fullName>
    </submittedName>
</protein>
<dbReference type="Proteomes" id="UP001596105">
    <property type="component" value="Unassembled WGS sequence"/>
</dbReference>
<dbReference type="EMBL" id="JBHSMH010000012">
    <property type="protein sequence ID" value="MFC5468459.1"/>
    <property type="molecule type" value="Genomic_DNA"/>
</dbReference>
<evidence type="ECO:0000313" key="1">
    <source>
        <dbReference type="EMBL" id="MFC5468459.1"/>
    </source>
</evidence>
<reference evidence="2" key="1">
    <citation type="journal article" date="2019" name="Int. J. Syst. Evol. Microbiol.">
        <title>The Global Catalogue of Microorganisms (GCM) 10K type strain sequencing project: providing services to taxonomists for standard genome sequencing and annotation.</title>
        <authorList>
            <consortium name="The Broad Institute Genomics Platform"/>
            <consortium name="The Broad Institute Genome Sequencing Center for Infectious Disease"/>
            <person name="Wu L."/>
            <person name="Ma J."/>
        </authorList>
    </citation>
    <scope>NUCLEOTIDE SEQUENCE [LARGE SCALE GENOMIC DNA]</scope>
    <source>
        <strain evidence="2">CCUG 57113</strain>
    </source>
</reference>
<proteinExistence type="predicted"/>
<sequence length="104" mass="12150">MDIDKDILKLDVAYVTSRGVDYAGLLYSCKTAVYEGWFDEKYESKKIAVYVDGSTSDYILLKINEESLSIALLLDNLHPWDELQIKKYQEKLNDIRLKLKRLKK</sequence>
<comment type="caution">
    <text evidence="1">The sequence shown here is derived from an EMBL/GenBank/DDBJ whole genome shotgun (WGS) entry which is preliminary data.</text>
</comment>
<evidence type="ECO:0000313" key="2">
    <source>
        <dbReference type="Proteomes" id="UP001596105"/>
    </source>
</evidence>
<keyword evidence="2" id="KW-1185">Reference proteome</keyword>
<organism evidence="1 2">
    <name type="scientific">Cohnella suwonensis</name>
    <dbReference type="NCBI Taxonomy" id="696072"/>
    <lineage>
        <taxon>Bacteria</taxon>
        <taxon>Bacillati</taxon>
        <taxon>Bacillota</taxon>
        <taxon>Bacilli</taxon>
        <taxon>Bacillales</taxon>
        <taxon>Paenibacillaceae</taxon>
        <taxon>Cohnella</taxon>
    </lineage>
</organism>
<dbReference type="RefSeq" id="WP_209748764.1">
    <property type="nucleotide sequence ID" value="NZ_JBHSMH010000012.1"/>
</dbReference>
<gene>
    <name evidence="1" type="ORF">ACFPPD_06980</name>
</gene>
<name>A0ABW0LRK3_9BACL</name>
<accession>A0ABW0LRK3</accession>